<evidence type="ECO:0000313" key="5">
    <source>
        <dbReference type="EMBL" id="KAG0461406.1"/>
    </source>
</evidence>
<evidence type="ECO:0000259" key="4">
    <source>
        <dbReference type="PROSITE" id="PS50222"/>
    </source>
</evidence>
<sequence>MVQTATISGVPLLARIRCALSLKKPGNVLSLPLSPRRRPQLGRGLEQVFRHFDEDGDGRISAEELCSCLGRVDGGGLSPAEAEAMVESYGGGKMEYEDFVRLVHVEEEERGRVLREAFSAYEMEGMGCITARSLRRAFRRLGEEKSVRDCREMIRRFDFNGDGVISFEEFKVMML</sequence>
<accession>A0A835PVV8</accession>
<dbReference type="PROSITE" id="PS50222">
    <property type="entry name" value="EF_HAND_2"/>
    <property type="match status" value="2"/>
</dbReference>
<dbReference type="InterPro" id="IPR039647">
    <property type="entry name" value="EF_hand_pair_protein_CML-like"/>
</dbReference>
<dbReference type="CDD" id="cd00051">
    <property type="entry name" value="EFh"/>
    <property type="match status" value="1"/>
</dbReference>
<dbReference type="InterPro" id="IPR002048">
    <property type="entry name" value="EF_hand_dom"/>
</dbReference>
<dbReference type="EMBL" id="JADCNL010000011">
    <property type="protein sequence ID" value="KAG0461406.1"/>
    <property type="molecule type" value="Genomic_DNA"/>
</dbReference>
<dbReference type="SMART" id="SM00054">
    <property type="entry name" value="EFh"/>
    <property type="match status" value="3"/>
</dbReference>
<dbReference type="Proteomes" id="UP000636800">
    <property type="component" value="Chromosome 11"/>
</dbReference>
<keyword evidence="6" id="KW-1185">Reference proteome</keyword>
<dbReference type="Pfam" id="PF13499">
    <property type="entry name" value="EF-hand_7"/>
    <property type="match status" value="1"/>
</dbReference>
<dbReference type="GO" id="GO:0043226">
    <property type="term" value="C:organelle"/>
    <property type="evidence" value="ECO:0007669"/>
    <property type="project" value="UniProtKB-ARBA"/>
</dbReference>
<evidence type="ECO:0000256" key="1">
    <source>
        <dbReference type="ARBA" id="ARBA00022723"/>
    </source>
</evidence>
<dbReference type="OrthoDB" id="329563at2759"/>
<dbReference type="InterPro" id="IPR018247">
    <property type="entry name" value="EF_Hand_1_Ca_BS"/>
</dbReference>
<reference evidence="5 6" key="1">
    <citation type="journal article" date="2020" name="Nat. Food">
        <title>A phased Vanilla planifolia genome enables genetic improvement of flavour and production.</title>
        <authorList>
            <person name="Hasing T."/>
            <person name="Tang H."/>
            <person name="Brym M."/>
            <person name="Khazi F."/>
            <person name="Huang T."/>
            <person name="Chambers A.H."/>
        </authorList>
    </citation>
    <scope>NUCLEOTIDE SEQUENCE [LARGE SCALE GENOMIC DNA]</scope>
    <source>
        <tissue evidence="5">Leaf</tissue>
    </source>
</reference>
<dbReference type="InterPro" id="IPR011992">
    <property type="entry name" value="EF-hand-dom_pair"/>
</dbReference>
<dbReference type="AlphaFoldDB" id="A0A835PVV8"/>
<evidence type="ECO:0000256" key="2">
    <source>
        <dbReference type="ARBA" id="ARBA00022737"/>
    </source>
</evidence>
<feature type="domain" description="EF-hand" evidence="4">
    <location>
        <begin position="40"/>
        <end position="75"/>
    </location>
</feature>
<gene>
    <name evidence="5" type="ORF">HPP92_021703</name>
</gene>
<name>A0A835PVV8_VANPL</name>
<evidence type="ECO:0000313" key="6">
    <source>
        <dbReference type="Proteomes" id="UP000636800"/>
    </source>
</evidence>
<keyword evidence="1" id="KW-0479">Metal-binding</keyword>
<dbReference type="SUPFAM" id="SSF47473">
    <property type="entry name" value="EF-hand"/>
    <property type="match status" value="1"/>
</dbReference>
<dbReference type="PROSITE" id="PS00018">
    <property type="entry name" value="EF_HAND_1"/>
    <property type="match status" value="2"/>
</dbReference>
<dbReference type="Gene3D" id="1.10.238.10">
    <property type="entry name" value="EF-hand"/>
    <property type="match status" value="2"/>
</dbReference>
<dbReference type="PANTHER" id="PTHR10891">
    <property type="entry name" value="EF-HAND CALCIUM-BINDING DOMAIN CONTAINING PROTEIN"/>
    <property type="match status" value="1"/>
</dbReference>
<feature type="domain" description="EF-hand" evidence="4">
    <location>
        <begin position="145"/>
        <end position="175"/>
    </location>
</feature>
<comment type="caution">
    <text evidence="5">The sequence shown here is derived from an EMBL/GenBank/DDBJ whole genome shotgun (WGS) entry which is preliminary data.</text>
</comment>
<keyword evidence="2" id="KW-0677">Repeat</keyword>
<dbReference type="GO" id="GO:0005509">
    <property type="term" value="F:calcium ion binding"/>
    <property type="evidence" value="ECO:0007669"/>
    <property type="project" value="InterPro"/>
</dbReference>
<keyword evidence="3" id="KW-0106">Calcium</keyword>
<dbReference type="FunFam" id="1.10.238.10:FF:000178">
    <property type="entry name" value="Calmodulin-2 A"/>
    <property type="match status" value="1"/>
</dbReference>
<proteinExistence type="predicted"/>
<organism evidence="5 6">
    <name type="scientific">Vanilla planifolia</name>
    <name type="common">Vanilla</name>
    <dbReference type="NCBI Taxonomy" id="51239"/>
    <lineage>
        <taxon>Eukaryota</taxon>
        <taxon>Viridiplantae</taxon>
        <taxon>Streptophyta</taxon>
        <taxon>Embryophyta</taxon>
        <taxon>Tracheophyta</taxon>
        <taxon>Spermatophyta</taxon>
        <taxon>Magnoliopsida</taxon>
        <taxon>Liliopsida</taxon>
        <taxon>Asparagales</taxon>
        <taxon>Orchidaceae</taxon>
        <taxon>Vanilloideae</taxon>
        <taxon>Vanilleae</taxon>
        <taxon>Vanilla</taxon>
    </lineage>
</organism>
<protein>
    <recommendedName>
        <fullName evidence="4">EF-hand domain-containing protein</fullName>
    </recommendedName>
</protein>
<evidence type="ECO:0000256" key="3">
    <source>
        <dbReference type="ARBA" id="ARBA00022837"/>
    </source>
</evidence>
<dbReference type="Pfam" id="PF00036">
    <property type="entry name" value="EF-hand_1"/>
    <property type="match status" value="1"/>
</dbReference>